<feature type="non-terminal residue" evidence="2">
    <location>
        <position position="193"/>
    </location>
</feature>
<protein>
    <submittedName>
        <fullName evidence="2">Uncharacterized protein</fullName>
    </submittedName>
</protein>
<dbReference type="InterPro" id="IPR018580">
    <property type="entry name" value="Uncharacterised_YfhO"/>
</dbReference>
<dbReference type="PANTHER" id="PTHR38454">
    <property type="entry name" value="INTEGRAL MEMBRANE PROTEIN-RELATED"/>
    <property type="match status" value="1"/>
</dbReference>
<evidence type="ECO:0000313" key="3">
    <source>
        <dbReference type="Proteomes" id="UP000014316"/>
    </source>
</evidence>
<name>A0A829GHL8_LACPA</name>
<dbReference type="PANTHER" id="PTHR38454:SF1">
    <property type="entry name" value="INTEGRAL MEMBRANE PROTEIN"/>
    <property type="match status" value="1"/>
</dbReference>
<gene>
    <name evidence="2" type="ORF">Lpp123_06290</name>
</gene>
<feature type="transmembrane region" description="Helical" evidence="1">
    <location>
        <begin position="39"/>
        <end position="66"/>
    </location>
</feature>
<keyword evidence="1" id="KW-1133">Transmembrane helix</keyword>
<evidence type="ECO:0000256" key="1">
    <source>
        <dbReference type="SAM" id="Phobius"/>
    </source>
</evidence>
<reference evidence="2 3" key="1">
    <citation type="journal article" date="2013" name="PLoS ONE">
        <title>Lactobacillus paracasei comparative genomics: towards species pan-genome definition and exploitation of diversity.</title>
        <authorList>
            <person name="Smokvina T."/>
            <person name="Wels M."/>
            <person name="Polka J."/>
            <person name="Chervaux C."/>
            <person name="Brisse S."/>
            <person name="Boekhorst J."/>
            <person name="van Hylckama Vlieg J.E."/>
            <person name="Siezen R.J."/>
        </authorList>
    </citation>
    <scope>NUCLEOTIDE SEQUENCE [LARGE SCALE GENOMIC DNA]</scope>
    <source>
        <strain evidence="2 3">Lpp123</strain>
    </source>
</reference>
<feature type="transmembrane region" description="Helical" evidence="1">
    <location>
        <begin position="121"/>
        <end position="145"/>
    </location>
</feature>
<dbReference type="AlphaFoldDB" id="A0A829GHL8"/>
<comment type="caution">
    <text evidence="2">The sequence shown here is derived from an EMBL/GenBank/DDBJ whole genome shotgun (WGS) entry which is preliminary data.</text>
</comment>
<evidence type="ECO:0000313" key="2">
    <source>
        <dbReference type="EMBL" id="EPC55511.1"/>
    </source>
</evidence>
<sequence length="193" mass="21382">MLFVTALKYSTAALAAQVLASHRYGKNWYTLVFSVSYGLSGFLIANFLNIMWMDGVILLPLVILGIDRLFEEHRLIPYVVPLSLSFITNYYIGFMVAIFSALYFCWQWASHHQPQLLRKIALFVGGSLLSGMIGAIVLIPTYLALSASRLSSAGADFTIKPLFSLIDLPSKLIPGSFNFAQLSNGLPNLYMGM</sequence>
<dbReference type="Proteomes" id="UP000014316">
    <property type="component" value="Unassembled WGS sequence"/>
</dbReference>
<dbReference type="Pfam" id="PF09586">
    <property type="entry name" value="YfhO"/>
    <property type="match status" value="1"/>
</dbReference>
<feature type="transmembrane region" description="Helical" evidence="1">
    <location>
        <begin position="78"/>
        <end position="109"/>
    </location>
</feature>
<keyword evidence="1" id="KW-0472">Membrane</keyword>
<organism evidence="2 3">
    <name type="scientific">Lacticaseibacillus paracasei subsp. paracasei Lpp123</name>
    <dbReference type="NCBI Taxonomy" id="1256201"/>
    <lineage>
        <taxon>Bacteria</taxon>
        <taxon>Bacillati</taxon>
        <taxon>Bacillota</taxon>
        <taxon>Bacilli</taxon>
        <taxon>Lactobacillales</taxon>
        <taxon>Lactobacillaceae</taxon>
        <taxon>Lacticaseibacillus</taxon>
    </lineage>
</organism>
<keyword evidence="1" id="KW-0812">Transmembrane</keyword>
<accession>A0A829GHL8</accession>
<proteinExistence type="predicted"/>
<dbReference type="EMBL" id="ANJW01000364">
    <property type="protein sequence ID" value="EPC55511.1"/>
    <property type="molecule type" value="Genomic_DNA"/>
</dbReference>